<dbReference type="Proteomes" id="UP000272662">
    <property type="component" value="Unassembled WGS sequence"/>
</dbReference>
<reference evidence="1 2" key="1">
    <citation type="submission" date="2018-11" db="EMBL/GenBank/DDBJ databases">
        <title>E. coli isolates of the female bladder.</title>
        <authorList>
            <person name="Garretto A."/>
            <person name="Miller-Ensminger T."/>
            <person name="Wolfe A.J."/>
            <person name="Putonti C."/>
        </authorList>
    </citation>
    <scope>NUCLEOTIDE SEQUENCE [LARGE SCALE GENOMIC DNA]</scope>
    <source>
        <strain evidence="1 2">UMB1727</strain>
    </source>
</reference>
<dbReference type="EMBL" id="RRVG01000001">
    <property type="protein sequence ID" value="RRL51789.1"/>
    <property type="molecule type" value="Genomic_DNA"/>
</dbReference>
<dbReference type="AlphaFoldDB" id="A0A3A3F3Q7"/>
<proteinExistence type="predicted"/>
<comment type="caution">
    <text evidence="1">The sequence shown here is derived from an EMBL/GenBank/DDBJ whole genome shotgun (WGS) entry which is preliminary data.</text>
</comment>
<name>A0A3A3F3Q7_ECOLX</name>
<gene>
    <name evidence="1" type="ORF">DU321_01570</name>
</gene>
<organism evidence="1 2">
    <name type="scientific">Escherichia coli</name>
    <dbReference type="NCBI Taxonomy" id="562"/>
    <lineage>
        <taxon>Bacteria</taxon>
        <taxon>Pseudomonadati</taxon>
        <taxon>Pseudomonadota</taxon>
        <taxon>Gammaproteobacteria</taxon>
        <taxon>Enterobacterales</taxon>
        <taxon>Enterobacteriaceae</taxon>
        <taxon>Escherichia</taxon>
    </lineage>
</organism>
<evidence type="ECO:0000313" key="1">
    <source>
        <dbReference type="EMBL" id="RRL51789.1"/>
    </source>
</evidence>
<sequence>MKTASGNAGGFFLVRIAAQGTGIRGFLYTRHTSSCMCCDCVRSPQSLTYVSSWGLMRDIHVSHRRSACDWANSFLTNLSLACRLPAT</sequence>
<accession>A0A3A3F3Q7</accession>
<protein>
    <submittedName>
        <fullName evidence="1">Uncharacterized protein</fullName>
    </submittedName>
</protein>
<evidence type="ECO:0000313" key="2">
    <source>
        <dbReference type="Proteomes" id="UP000272662"/>
    </source>
</evidence>